<dbReference type="RefSeq" id="WP_015655299.1">
    <property type="nucleotide sequence ID" value="NC_020504.1"/>
</dbReference>
<comment type="similarity">
    <text evidence="2">Belongs to the SsgA family.</text>
</comment>
<dbReference type="EMBL" id="HE971709">
    <property type="protein sequence ID" value="CCK24897.1"/>
    <property type="molecule type" value="Genomic_DNA"/>
</dbReference>
<dbReference type="eggNOG" id="ENOG5031JJ1">
    <property type="taxonomic scope" value="Bacteria"/>
</dbReference>
<dbReference type="AlphaFoldDB" id="K4QVE5"/>
<protein>
    <recommendedName>
        <fullName evidence="9">Sporulation and cell division protein SsgA</fullName>
    </recommendedName>
</protein>
<dbReference type="HOGENOM" id="CLU_126599_1_0_11"/>
<dbReference type="KEGG" id="sdv:BN159_0518"/>
<organism evidence="7 8">
    <name type="scientific">Streptomyces davaonensis (strain DSM 101723 / JCM 4913 / KCC S-0913 / 768)</name>
    <dbReference type="NCBI Taxonomy" id="1214101"/>
    <lineage>
        <taxon>Bacteria</taxon>
        <taxon>Bacillati</taxon>
        <taxon>Actinomycetota</taxon>
        <taxon>Actinomycetes</taxon>
        <taxon>Kitasatosporales</taxon>
        <taxon>Streptomycetaceae</taxon>
        <taxon>Streptomyces</taxon>
    </lineage>
</organism>
<evidence type="ECO:0000256" key="2">
    <source>
        <dbReference type="ARBA" id="ARBA00009323"/>
    </source>
</evidence>
<evidence type="ECO:0000256" key="5">
    <source>
        <dbReference type="ARBA" id="ARBA00023210"/>
    </source>
</evidence>
<dbReference type="PATRIC" id="fig|1214101.3.peg.526"/>
<gene>
    <name evidence="7" type="ORF">BN159_0518</name>
</gene>
<evidence type="ECO:0000256" key="6">
    <source>
        <dbReference type="ARBA" id="ARBA00023306"/>
    </source>
</evidence>
<evidence type="ECO:0008006" key="9">
    <source>
        <dbReference type="Google" id="ProtNLM"/>
    </source>
</evidence>
<proteinExistence type="inferred from homology"/>
<dbReference type="GO" id="GO:0000917">
    <property type="term" value="P:division septum assembly"/>
    <property type="evidence" value="ECO:0007669"/>
    <property type="project" value="UniProtKB-KW"/>
</dbReference>
<dbReference type="InterPro" id="IPR038658">
    <property type="entry name" value="SsgB_sf"/>
</dbReference>
<keyword evidence="4" id="KW-0749">Sporulation</keyword>
<dbReference type="GO" id="GO:0030428">
    <property type="term" value="C:cell septum"/>
    <property type="evidence" value="ECO:0007669"/>
    <property type="project" value="UniProtKB-SubCell"/>
</dbReference>
<dbReference type="Proteomes" id="UP000008043">
    <property type="component" value="Chromosome"/>
</dbReference>
<keyword evidence="3" id="KW-0132">Cell division</keyword>
<dbReference type="Gene3D" id="2.30.31.20">
    <property type="entry name" value="Sporulation-specific cell division protein SsgB"/>
    <property type="match status" value="1"/>
</dbReference>
<dbReference type="Pfam" id="PF04686">
    <property type="entry name" value="SsgA"/>
    <property type="match status" value="1"/>
</dbReference>
<dbReference type="STRING" id="1214101.BN159_0518"/>
<dbReference type="OrthoDB" id="3853096at2"/>
<evidence type="ECO:0000313" key="7">
    <source>
        <dbReference type="EMBL" id="CCK24897.1"/>
    </source>
</evidence>
<accession>K4QVE5</accession>
<evidence type="ECO:0000313" key="8">
    <source>
        <dbReference type="Proteomes" id="UP000008043"/>
    </source>
</evidence>
<evidence type="ECO:0000256" key="1">
    <source>
        <dbReference type="ARBA" id="ARBA00004431"/>
    </source>
</evidence>
<comment type="subcellular location">
    <subcellularLocation>
        <location evidence="1">Cell septum</location>
    </subcellularLocation>
</comment>
<evidence type="ECO:0000256" key="4">
    <source>
        <dbReference type="ARBA" id="ARBA00022969"/>
    </source>
</evidence>
<dbReference type="InterPro" id="IPR006776">
    <property type="entry name" value="SsgB"/>
</dbReference>
<evidence type="ECO:0000256" key="3">
    <source>
        <dbReference type="ARBA" id="ARBA00022618"/>
    </source>
</evidence>
<keyword evidence="8" id="KW-1185">Reference proteome</keyword>
<dbReference type="GO" id="GO:0030435">
    <property type="term" value="P:sporulation resulting in formation of a cellular spore"/>
    <property type="evidence" value="ECO:0007669"/>
    <property type="project" value="UniProtKB-KW"/>
</dbReference>
<name>K4QVE5_STRDJ</name>
<keyword evidence="6" id="KW-0131">Cell cycle</keyword>
<keyword evidence="5" id="KW-0717">Septation</keyword>
<sequence length="137" mass="14701">MYVTLEVSTGAQLLTPGGSRPIPVTLRYTSSDPLAVHLGFPSHVTLDGKAATWAFARELLTEGLVRATGAGSVCVRPEGSFHTVVELSAPQGMARLRFATEVLRRFLTRAHSVVAPGEEAVDVELDHDLMALFGDRT</sequence>
<reference evidence="7 8" key="1">
    <citation type="journal article" date="2012" name="J. Bacteriol.">
        <title>Genome sequence of the bacterium Streptomyces davawensis JCM 4913 and heterologous production of the unique antibiotic roseoflavin.</title>
        <authorList>
            <person name="Jankowitsch F."/>
            <person name="Schwarz J."/>
            <person name="Ruckert C."/>
            <person name="Gust B."/>
            <person name="Szczepanowski R."/>
            <person name="Blom J."/>
            <person name="Pelzer S."/>
            <person name="Kalinowski J."/>
            <person name="Mack M."/>
        </authorList>
    </citation>
    <scope>NUCLEOTIDE SEQUENCE [LARGE SCALE GENOMIC DNA]</scope>
    <source>
        <strain evidence="8">DSM 101723 / JCM 4913 / KCC S-0913 / 768</strain>
    </source>
</reference>